<dbReference type="Gene3D" id="2.30.30.40">
    <property type="entry name" value="SH3 Domains"/>
    <property type="match status" value="1"/>
</dbReference>
<sequence length="245" mass="27723">MSRLEKYVCATYICLAIVLGGIAGYYKFIISDEANHSGKNSEKILSSGSTIKKYGQVVNVDSNLCIREEPNLNSPADNYLYNGMTFSILEKNNSWYKIQYNDVVGYVKDKYIEEYEKAPPNPTYDEIHNKKSIIENIIKTPIPIKVELTAYCNCAICSEAWGAETAMQTHTRIGIVAAPKDIPLGSKLFIPELKYYKEDGIFDVEDRGGAVVIKNNGIHIVDVWLPDHEQVKEFGRKETIVYMMK</sequence>
<dbReference type="Proteomes" id="UP000191056">
    <property type="component" value="Unassembled WGS sequence"/>
</dbReference>
<keyword evidence="4" id="KW-1185">Reference proteome</keyword>
<dbReference type="EMBL" id="MZGT01000094">
    <property type="protein sequence ID" value="OPJ57513.1"/>
    <property type="molecule type" value="Genomic_DNA"/>
</dbReference>
<dbReference type="AlphaFoldDB" id="A0A1V4IC54"/>
<accession>A0A1V4IC54</accession>
<protein>
    <submittedName>
        <fullName evidence="3">Bacterial SH3 domain protein</fullName>
    </submittedName>
</protein>
<dbReference type="InterPro" id="IPR003646">
    <property type="entry name" value="SH3-like_bac-type"/>
</dbReference>
<dbReference type="InterPro" id="IPR059180">
    <property type="entry name" value="3D_YorM"/>
</dbReference>
<evidence type="ECO:0000313" key="3">
    <source>
        <dbReference type="EMBL" id="OPJ57513.1"/>
    </source>
</evidence>
<name>A0A1V4IC54_9CLOT</name>
<gene>
    <name evidence="3" type="ORF">CLCHR_43730</name>
</gene>
<organism evidence="3 4">
    <name type="scientific">Clostridium chromiireducens</name>
    <dbReference type="NCBI Taxonomy" id="225345"/>
    <lineage>
        <taxon>Bacteria</taxon>
        <taxon>Bacillati</taxon>
        <taxon>Bacillota</taxon>
        <taxon>Clostridia</taxon>
        <taxon>Eubacteriales</taxon>
        <taxon>Clostridiaceae</taxon>
        <taxon>Clostridium</taxon>
    </lineage>
</organism>
<reference evidence="3 4" key="1">
    <citation type="submission" date="2017-03" db="EMBL/GenBank/DDBJ databases">
        <title>Genome sequence of Clostridium chromiireducens DSM 23318.</title>
        <authorList>
            <person name="Poehlein A."/>
            <person name="Daniel R."/>
        </authorList>
    </citation>
    <scope>NUCLEOTIDE SEQUENCE [LARGE SCALE GENOMIC DNA]</scope>
    <source>
        <strain evidence="3 4">DSM 23318</strain>
    </source>
</reference>
<evidence type="ECO:0000256" key="1">
    <source>
        <dbReference type="SAM" id="Phobius"/>
    </source>
</evidence>
<dbReference type="STRING" id="225345.CLCHR_43730"/>
<dbReference type="PROSITE" id="PS51781">
    <property type="entry name" value="SH3B"/>
    <property type="match status" value="1"/>
</dbReference>
<keyword evidence="1" id="KW-0472">Membrane</keyword>
<keyword evidence="1" id="KW-1133">Transmembrane helix</keyword>
<proteinExistence type="predicted"/>
<dbReference type="RefSeq" id="WP_139376282.1">
    <property type="nucleotide sequence ID" value="NZ_MZGT01000094.1"/>
</dbReference>
<dbReference type="OrthoDB" id="9798935at2"/>
<dbReference type="Pfam" id="PF08239">
    <property type="entry name" value="SH3_3"/>
    <property type="match status" value="1"/>
</dbReference>
<comment type="caution">
    <text evidence="3">The sequence shown here is derived from an EMBL/GenBank/DDBJ whole genome shotgun (WGS) entry which is preliminary data.</text>
</comment>
<evidence type="ECO:0000259" key="2">
    <source>
        <dbReference type="PROSITE" id="PS51781"/>
    </source>
</evidence>
<evidence type="ECO:0000313" key="4">
    <source>
        <dbReference type="Proteomes" id="UP000191056"/>
    </source>
</evidence>
<feature type="domain" description="SH3b" evidence="2">
    <location>
        <begin position="52"/>
        <end position="116"/>
    </location>
</feature>
<dbReference type="CDD" id="cd14667">
    <property type="entry name" value="3D_containing_proteins"/>
    <property type="match status" value="1"/>
</dbReference>
<feature type="transmembrane region" description="Helical" evidence="1">
    <location>
        <begin position="7"/>
        <end position="26"/>
    </location>
</feature>
<keyword evidence="1" id="KW-0812">Transmembrane</keyword>